<dbReference type="STRING" id="51031.W2TM27"/>
<proteinExistence type="predicted"/>
<dbReference type="PANTHER" id="PTHR14222:SF2">
    <property type="entry name" value="CONDENSIN COMPLEX SUBUNIT 1"/>
    <property type="match status" value="1"/>
</dbReference>
<dbReference type="GO" id="GO:0000796">
    <property type="term" value="C:condensin complex"/>
    <property type="evidence" value="ECO:0007669"/>
    <property type="project" value="TreeGrafter"/>
</dbReference>
<dbReference type="SUPFAM" id="SSF48371">
    <property type="entry name" value="ARM repeat"/>
    <property type="match status" value="1"/>
</dbReference>
<dbReference type="GO" id="GO:0000779">
    <property type="term" value="C:condensed chromosome, centromeric region"/>
    <property type="evidence" value="ECO:0007669"/>
    <property type="project" value="TreeGrafter"/>
</dbReference>
<keyword evidence="5" id="KW-0131">Cell cycle</keyword>
<dbReference type="InterPro" id="IPR016024">
    <property type="entry name" value="ARM-type_fold"/>
</dbReference>
<evidence type="ECO:0000256" key="1">
    <source>
        <dbReference type="ARBA" id="ARBA00004123"/>
    </source>
</evidence>
<keyword evidence="2" id="KW-0132">Cell division</keyword>
<comment type="subcellular location">
    <subcellularLocation>
        <location evidence="1">Nucleus</location>
    </subcellularLocation>
</comment>
<dbReference type="GO" id="GO:0042393">
    <property type="term" value="F:histone binding"/>
    <property type="evidence" value="ECO:0007669"/>
    <property type="project" value="TreeGrafter"/>
</dbReference>
<evidence type="ECO:0000313" key="8">
    <source>
        <dbReference type="Proteomes" id="UP000053676"/>
    </source>
</evidence>
<evidence type="ECO:0000256" key="4">
    <source>
        <dbReference type="ARBA" id="ARBA00023242"/>
    </source>
</evidence>
<dbReference type="GO" id="GO:0005634">
    <property type="term" value="C:nucleus"/>
    <property type="evidence" value="ECO:0007669"/>
    <property type="project" value="UniProtKB-SubCell"/>
</dbReference>
<name>W2TM27_NECAM</name>
<dbReference type="EMBL" id="KI658281">
    <property type="protein sequence ID" value="ETN83170.1"/>
    <property type="molecule type" value="Genomic_DNA"/>
</dbReference>
<dbReference type="InterPro" id="IPR032682">
    <property type="entry name" value="Cnd1_C"/>
</dbReference>
<dbReference type="Proteomes" id="UP000053676">
    <property type="component" value="Unassembled WGS sequence"/>
</dbReference>
<dbReference type="AlphaFoldDB" id="W2TM27"/>
<sequence length="238" mass="26596">MLEKYALFIYRMTRDEDASVRLTAILHLTHLLSNDFLKPRGCLSDAAFCMLPSKSSSSGEREVAAAACNLFTELSKKGTLLVNVLPDIICRLSRYGDKVSMDAFKTVVSKEAVKNNEKIAQYFSHFISQLTLSEKSLSKMCSFLPHFAPFLDDDVIFNDFTGVVKSFMDNDPTTSAKETAEELLRKMEYLHKKSCLSEEENKRMLEGVGVINLNVSVENGADGCPTAVFSFEDCEQPI</sequence>
<keyword evidence="8" id="KW-1185">Reference proteome</keyword>
<dbReference type="GO" id="GO:0051301">
    <property type="term" value="P:cell division"/>
    <property type="evidence" value="ECO:0007669"/>
    <property type="project" value="UniProtKB-KW"/>
</dbReference>
<keyword evidence="4" id="KW-0539">Nucleus</keyword>
<dbReference type="KEGG" id="nai:NECAME_07530"/>
<dbReference type="Pfam" id="PF12717">
    <property type="entry name" value="Cnd1"/>
    <property type="match status" value="1"/>
</dbReference>
<feature type="domain" description="Condensin complex subunit 1 C-terminal" evidence="6">
    <location>
        <begin position="2"/>
        <end position="108"/>
    </location>
</feature>
<organism evidence="7 8">
    <name type="scientific">Necator americanus</name>
    <name type="common">Human hookworm</name>
    <dbReference type="NCBI Taxonomy" id="51031"/>
    <lineage>
        <taxon>Eukaryota</taxon>
        <taxon>Metazoa</taxon>
        <taxon>Ecdysozoa</taxon>
        <taxon>Nematoda</taxon>
        <taxon>Chromadorea</taxon>
        <taxon>Rhabditida</taxon>
        <taxon>Rhabditina</taxon>
        <taxon>Rhabditomorpha</taxon>
        <taxon>Strongyloidea</taxon>
        <taxon>Ancylostomatidae</taxon>
        <taxon>Bunostominae</taxon>
        <taxon>Necator</taxon>
    </lineage>
</organism>
<evidence type="ECO:0000256" key="3">
    <source>
        <dbReference type="ARBA" id="ARBA00022776"/>
    </source>
</evidence>
<evidence type="ECO:0000256" key="2">
    <source>
        <dbReference type="ARBA" id="ARBA00022618"/>
    </source>
</evidence>
<dbReference type="OrthoDB" id="5853933at2759"/>
<dbReference type="GO" id="GO:0010032">
    <property type="term" value="P:meiotic chromosome condensation"/>
    <property type="evidence" value="ECO:0007669"/>
    <property type="project" value="TreeGrafter"/>
</dbReference>
<keyword evidence="3" id="KW-0498">Mitosis</keyword>
<dbReference type="PANTHER" id="PTHR14222">
    <property type="entry name" value="CONDENSIN"/>
    <property type="match status" value="1"/>
</dbReference>
<accession>W2TM27</accession>
<gene>
    <name evidence="7" type="ORF">NECAME_07530</name>
</gene>
<reference evidence="8" key="1">
    <citation type="journal article" date="2014" name="Nat. Genet.">
        <title>Genome of the human hookworm Necator americanus.</title>
        <authorList>
            <person name="Tang Y.T."/>
            <person name="Gao X."/>
            <person name="Rosa B.A."/>
            <person name="Abubucker S."/>
            <person name="Hallsworth-Pepin K."/>
            <person name="Martin J."/>
            <person name="Tyagi R."/>
            <person name="Heizer E."/>
            <person name="Zhang X."/>
            <person name="Bhonagiri-Palsikar V."/>
            <person name="Minx P."/>
            <person name="Warren W.C."/>
            <person name="Wang Q."/>
            <person name="Zhan B."/>
            <person name="Hotez P.J."/>
            <person name="Sternberg P.W."/>
            <person name="Dougall A."/>
            <person name="Gaze S.T."/>
            <person name="Mulvenna J."/>
            <person name="Sotillo J."/>
            <person name="Ranganathan S."/>
            <person name="Rabelo E.M."/>
            <person name="Wilson R.K."/>
            <person name="Felgner P.L."/>
            <person name="Bethony J."/>
            <person name="Hawdon J.M."/>
            <person name="Gasser R.B."/>
            <person name="Loukas A."/>
            <person name="Mitreva M."/>
        </authorList>
    </citation>
    <scope>NUCLEOTIDE SEQUENCE [LARGE SCALE GENOMIC DNA]</scope>
</reference>
<protein>
    <recommendedName>
        <fullName evidence="6">Condensin complex subunit 1 C-terminal domain-containing protein</fullName>
    </recommendedName>
</protein>
<dbReference type="GO" id="GO:0007076">
    <property type="term" value="P:mitotic chromosome condensation"/>
    <property type="evidence" value="ECO:0007669"/>
    <property type="project" value="InterPro"/>
</dbReference>
<dbReference type="InterPro" id="IPR026971">
    <property type="entry name" value="CND1/NCAPD3"/>
</dbReference>
<evidence type="ECO:0000256" key="5">
    <source>
        <dbReference type="ARBA" id="ARBA00023306"/>
    </source>
</evidence>
<evidence type="ECO:0000259" key="6">
    <source>
        <dbReference type="Pfam" id="PF12717"/>
    </source>
</evidence>
<evidence type="ECO:0000313" key="7">
    <source>
        <dbReference type="EMBL" id="ETN83170.1"/>
    </source>
</evidence>